<feature type="domain" description="F-box" evidence="1">
    <location>
        <begin position="4"/>
        <end position="42"/>
    </location>
</feature>
<dbReference type="PANTHER" id="PTHR31672">
    <property type="entry name" value="BNACNNG10540D PROTEIN"/>
    <property type="match status" value="1"/>
</dbReference>
<dbReference type="Pfam" id="PF07734">
    <property type="entry name" value="FBA_1"/>
    <property type="match status" value="1"/>
</dbReference>
<organism evidence="3 4">
    <name type="scientific">Microthlaspi erraticum</name>
    <dbReference type="NCBI Taxonomy" id="1685480"/>
    <lineage>
        <taxon>Eukaryota</taxon>
        <taxon>Viridiplantae</taxon>
        <taxon>Streptophyta</taxon>
        <taxon>Embryophyta</taxon>
        <taxon>Tracheophyta</taxon>
        <taxon>Spermatophyta</taxon>
        <taxon>Magnoliopsida</taxon>
        <taxon>eudicotyledons</taxon>
        <taxon>Gunneridae</taxon>
        <taxon>Pentapetalae</taxon>
        <taxon>rosids</taxon>
        <taxon>malvids</taxon>
        <taxon>Brassicales</taxon>
        <taxon>Brassicaceae</taxon>
        <taxon>Coluteocarpeae</taxon>
        <taxon>Microthlaspi</taxon>
    </lineage>
</organism>
<dbReference type="Pfam" id="PF00646">
    <property type="entry name" value="F-box"/>
    <property type="match status" value="1"/>
</dbReference>
<proteinExistence type="predicted"/>
<dbReference type="InterPro" id="IPR017451">
    <property type="entry name" value="F-box-assoc_interact_dom"/>
</dbReference>
<dbReference type="EMBL" id="CACVBM020001129">
    <property type="protein sequence ID" value="CAA7033083.1"/>
    <property type="molecule type" value="Genomic_DNA"/>
</dbReference>
<keyword evidence="4" id="KW-1185">Reference proteome</keyword>
<dbReference type="InterPro" id="IPR036047">
    <property type="entry name" value="F-box-like_dom_sf"/>
</dbReference>
<feature type="domain" description="F-box associated beta-propeller type 1" evidence="2">
    <location>
        <begin position="54"/>
        <end position="320"/>
    </location>
</feature>
<dbReference type="AlphaFoldDB" id="A0A6D2IZT2"/>
<evidence type="ECO:0008006" key="5">
    <source>
        <dbReference type="Google" id="ProtNLM"/>
    </source>
</evidence>
<evidence type="ECO:0000313" key="4">
    <source>
        <dbReference type="Proteomes" id="UP000467841"/>
    </source>
</evidence>
<sequence>MKKISDLPGDLLLEAVLCRVLATHLQRLRSTCKRWNHLFTKKHYDKAARQFLLLNLMEHRVFSMSVNLEENPSLEVEGKLRIKDSHSNSAQIEIMEVSSCDGLLLCTIKNDVSRIVVCNPCTGQTKWIQPRDRCKEGELFSTYSLGSYQNNKSLNTCYKVLRNICCYSVAEFEICDINSSSWRTIDAPGCRLSDFKSVSFKGKAYWFGTDRNKEHVFLVSFDYTRERFERLSLDPCQFPNGYIPENMALSAVREEKLSMLLKRPQALEYEIWVTNKIDDDETKVMSWIKIFTVDYPERSTISSFSLVDEEKKTVLMCCVKCNQPG</sequence>
<dbReference type="SUPFAM" id="SSF81383">
    <property type="entry name" value="F-box domain"/>
    <property type="match status" value="1"/>
</dbReference>
<evidence type="ECO:0000313" key="3">
    <source>
        <dbReference type="EMBL" id="CAA7033083.1"/>
    </source>
</evidence>
<accession>A0A6D2IZT2</accession>
<dbReference type="InterPro" id="IPR011043">
    <property type="entry name" value="Gal_Oxase/kelch_b-propeller"/>
</dbReference>
<dbReference type="OrthoDB" id="1631251at2759"/>
<comment type="caution">
    <text evidence="3">The sequence shown here is derived from an EMBL/GenBank/DDBJ whole genome shotgun (WGS) entry which is preliminary data.</text>
</comment>
<reference evidence="3" key="1">
    <citation type="submission" date="2020-01" db="EMBL/GenBank/DDBJ databases">
        <authorList>
            <person name="Mishra B."/>
        </authorList>
    </citation>
    <scope>NUCLEOTIDE SEQUENCE [LARGE SCALE GENOMIC DNA]</scope>
</reference>
<dbReference type="InterPro" id="IPR006527">
    <property type="entry name" value="F-box-assoc_dom_typ1"/>
</dbReference>
<dbReference type="SUPFAM" id="SSF50965">
    <property type="entry name" value="Galactose oxidase, central domain"/>
    <property type="match status" value="1"/>
</dbReference>
<dbReference type="Proteomes" id="UP000467841">
    <property type="component" value="Unassembled WGS sequence"/>
</dbReference>
<gene>
    <name evidence="3" type="ORF">MERR_LOCUS20318</name>
</gene>
<evidence type="ECO:0000259" key="2">
    <source>
        <dbReference type="Pfam" id="PF07734"/>
    </source>
</evidence>
<name>A0A6D2IZT2_9BRAS</name>
<dbReference type="PANTHER" id="PTHR31672:SF10">
    <property type="entry name" value="F-BOX DOMAIN-CONTAINING PROTEIN"/>
    <property type="match status" value="1"/>
</dbReference>
<dbReference type="InterPro" id="IPR001810">
    <property type="entry name" value="F-box_dom"/>
</dbReference>
<dbReference type="NCBIfam" id="TIGR01640">
    <property type="entry name" value="F_box_assoc_1"/>
    <property type="match status" value="1"/>
</dbReference>
<protein>
    <recommendedName>
        <fullName evidence="5">F-box domain-containing protein</fullName>
    </recommendedName>
</protein>
<evidence type="ECO:0000259" key="1">
    <source>
        <dbReference type="Pfam" id="PF00646"/>
    </source>
</evidence>
<dbReference type="InterPro" id="IPR050796">
    <property type="entry name" value="SCF_F-box_component"/>
</dbReference>